<proteinExistence type="predicted"/>
<dbReference type="Ensembl" id="ENSCMIT00000030042.1">
    <property type="protein sequence ID" value="ENSCMIP00000029576.1"/>
    <property type="gene ID" value="ENSCMIG00000012781.1"/>
</dbReference>
<name>A0A4W3IPZ8_CALMI</name>
<evidence type="ECO:0000256" key="4">
    <source>
        <dbReference type="SAM" id="Phobius"/>
    </source>
</evidence>
<dbReference type="GeneTree" id="ENSGT00940000157993"/>
<keyword evidence="7" id="KW-1185">Reference proteome</keyword>
<keyword evidence="4" id="KW-0812">Transmembrane</keyword>
<evidence type="ECO:0000259" key="5">
    <source>
        <dbReference type="PROSITE" id="PS50238"/>
    </source>
</evidence>
<feature type="region of interest" description="Disordered" evidence="3">
    <location>
        <begin position="291"/>
        <end position="319"/>
    </location>
</feature>
<dbReference type="Gene3D" id="1.10.555.10">
    <property type="entry name" value="Rho GTPase activation protein"/>
    <property type="match status" value="1"/>
</dbReference>
<dbReference type="GO" id="GO:0005096">
    <property type="term" value="F:GTPase activator activity"/>
    <property type="evidence" value="ECO:0007669"/>
    <property type="project" value="UniProtKB-KW"/>
</dbReference>
<dbReference type="Pfam" id="PF00620">
    <property type="entry name" value="RhoGAP"/>
    <property type="match status" value="1"/>
</dbReference>
<feature type="compositionally biased region" description="Basic and acidic residues" evidence="3">
    <location>
        <begin position="305"/>
        <end position="319"/>
    </location>
</feature>
<gene>
    <name evidence="6" type="primary">tagapb</name>
</gene>
<reference evidence="6" key="4">
    <citation type="submission" date="2025-08" db="UniProtKB">
        <authorList>
            <consortium name="Ensembl"/>
        </authorList>
    </citation>
    <scope>IDENTIFICATION</scope>
</reference>
<feature type="compositionally biased region" description="Polar residues" evidence="3">
    <location>
        <begin position="291"/>
        <end position="301"/>
    </location>
</feature>
<feature type="domain" description="Rho-GAP" evidence="5">
    <location>
        <begin position="83"/>
        <end position="266"/>
    </location>
</feature>
<feature type="region of interest" description="Disordered" evidence="3">
    <location>
        <begin position="383"/>
        <end position="404"/>
    </location>
</feature>
<dbReference type="GO" id="GO:0035023">
    <property type="term" value="P:regulation of Rho protein signal transduction"/>
    <property type="evidence" value="ECO:0007669"/>
    <property type="project" value="InterPro"/>
</dbReference>
<keyword evidence="1" id="KW-0343">GTPase activation</keyword>
<feature type="compositionally biased region" description="Basic and acidic residues" evidence="3">
    <location>
        <begin position="1"/>
        <end position="13"/>
    </location>
</feature>
<feature type="region of interest" description="Disordered" evidence="3">
    <location>
        <begin position="1"/>
        <end position="25"/>
    </location>
</feature>
<evidence type="ECO:0000256" key="1">
    <source>
        <dbReference type="ARBA" id="ARBA00022468"/>
    </source>
</evidence>
<dbReference type="Proteomes" id="UP000314986">
    <property type="component" value="Unassembled WGS sequence"/>
</dbReference>
<evidence type="ECO:0000256" key="3">
    <source>
        <dbReference type="SAM" id="MobiDB-lite"/>
    </source>
</evidence>
<dbReference type="SMART" id="SM00324">
    <property type="entry name" value="RhoGAP"/>
    <property type="match status" value="1"/>
</dbReference>
<dbReference type="InterPro" id="IPR000198">
    <property type="entry name" value="RhoGAP_dom"/>
</dbReference>
<dbReference type="PANTHER" id="PTHR23179">
    <property type="entry name" value="T-CELL ACTIVATION RHO GTPASE ACTIVATING PROTEIN-RELATED"/>
    <property type="match status" value="1"/>
</dbReference>
<sequence length="675" mass="77155">MSQRQKSSEKQGKAEVPAFDLERKPSKVSQIPQCQFQLKYCPVDSHGNSKHCKKNRTKMAWPFRRNSTQTESVSSQEECLFNRHLQDISEGDGTLPKPILDMLTVLFKKGPSSIGIFRKCANMKACKELTAKLNMGRELNLCVLYWMTAWLILNVLLQDFLRRIPNCILRADLYDSWMAAMEKKDVNERTEAIKQELNGKLCHNLALLRYFFCLLYYINKHSEVNKMDAYNLAICISPNMLWPNKDIALEIVTLMQFLIENCCQIFGNITMLLGEPCQVASDYNDHSDVSLSHQNDSAYDSTDQEEWRDTQNEKRSDQARGMEHNQIYLLPQMSPTVCPSAVIIEQYSGRMNRRCSEPILPTNNSSKKISQKELAARSHDDCSITPHDLDFQNPSMKKQTSEESFPKYQFKGRKSFIYNVSSHSELSTASSSKASSVSSLASSCSNLSESSVFANSPLVSPTCPRHEESFSEHHIKRLTSLTQEPDSNAKFAIEKTKKPLKKTLSCPTRSFQGNRDCCKEISLKENQSTCETVHEDAVNESGNSKFSYHSSPDVVFQRVDSQKRGFPPSYNEALIHNTPPILAMKGMTVKHMRSWSQKEQNIEEGTPYSLIQNKHNMRCRSVSENHANHFTICEKPHQYRGRALSESISRDKNFQLGGCFNQTFNRYPYPKESYV</sequence>
<reference evidence="7" key="2">
    <citation type="journal article" date="2007" name="PLoS Biol.">
        <title>Survey sequencing and comparative analysis of the elephant shark (Callorhinchus milii) genome.</title>
        <authorList>
            <person name="Venkatesh B."/>
            <person name="Kirkness E.F."/>
            <person name="Loh Y.H."/>
            <person name="Halpern A.L."/>
            <person name="Lee A.P."/>
            <person name="Johnson J."/>
            <person name="Dandona N."/>
            <person name="Viswanathan L.D."/>
            <person name="Tay A."/>
            <person name="Venter J.C."/>
            <person name="Strausberg R.L."/>
            <person name="Brenner S."/>
        </authorList>
    </citation>
    <scope>NUCLEOTIDE SEQUENCE [LARGE SCALE GENOMIC DNA]</scope>
</reference>
<feature type="transmembrane region" description="Helical" evidence="4">
    <location>
        <begin position="139"/>
        <end position="157"/>
    </location>
</feature>
<keyword evidence="4" id="KW-1133">Transmembrane helix</keyword>
<reference evidence="7" key="3">
    <citation type="journal article" date="2014" name="Nature">
        <title>Elephant shark genome provides unique insights into gnathostome evolution.</title>
        <authorList>
            <consortium name="International Elephant Shark Genome Sequencing Consortium"/>
            <person name="Venkatesh B."/>
            <person name="Lee A.P."/>
            <person name="Ravi V."/>
            <person name="Maurya A.K."/>
            <person name="Lian M.M."/>
            <person name="Swann J.B."/>
            <person name="Ohta Y."/>
            <person name="Flajnik M.F."/>
            <person name="Sutoh Y."/>
            <person name="Kasahara M."/>
            <person name="Hoon S."/>
            <person name="Gangu V."/>
            <person name="Roy S.W."/>
            <person name="Irimia M."/>
            <person name="Korzh V."/>
            <person name="Kondrychyn I."/>
            <person name="Lim Z.W."/>
            <person name="Tay B.H."/>
            <person name="Tohari S."/>
            <person name="Kong K.W."/>
            <person name="Ho S."/>
            <person name="Lorente-Galdos B."/>
            <person name="Quilez J."/>
            <person name="Marques-Bonet T."/>
            <person name="Raney B.J."/>
            <person name="Ingham P.W."/>
            <person name="Tay A."/>
            <person name="Hillier L.W."/>
            <person name="Minx P."/>
            <person name="Boehm T."/>
            <person name="Wilson R.K."/>
            <person name="Brenner S."/>
            <person name="Warren W.C."/>
        </authorList>
    </citation>
    <scope>NUCLEOTIDE SEQUENCE [LARGE SCALE GENOMIC DNA]</scope>
</reference>
<dbReference type="STRING" id="7868.ENSCMIP00000029576"/>
<keyword evidence="4" id="KW-0472">Membrane</keyword>
<dbReference type="GO" id="GO:0007165">
    <property type="term" value="P:signal transduction"/>
    <property type="evidence" value="ECO:0007669"/>
    <property type="project" value="InterPro"/>
</dbReference>
<dbReference type="PROSITE" id="PS50238">
    <property type="entry name" value="RHOGAP"/>
    <property type="match status" value="1"/>
</dbReference>
<organism evidence="6 7">
    <name type="scientific">Callorhinchus milii</name>
    <name type="common">Ghost shark</name>
    <dbReference type="NCBI Taxonomy" id="7868"/>
    <lineage>
        <taxon>Eukaryota</taxon>
        <taxon>Metazoa</taxon>
        <taxon>Chordata</taxon>
        <taxon>Craniata</taxon>
        <taxon>Vertebrata</taxon>
        <taxon>Chondrichthyes</taxon>
        <taxon>Holocephali</taxon>
        <taxon>Chimaeriformes</taxon>
        <taxon>Callorhinchidae</taxon>
        <taxon>Callorhinchus</taxon>
    </lineage>
</organism>
<dbReference type="OMA" id="PRTESWK"/>
<evidence type="ECO:0000313" key="7">
    <source>
        <dbReference type="Proteomes" id="UP000314986"/>
    </source>
</evidence>
<dbReference type="SUPFAM" id="SSF48350">
    <property type="entry name" value="GTPase activation domain, GAP"/>
    <property type="match status" value="1"/>
</dbReference>
<dbReference type="InterPro" id="IPR008936">
    <property type="entry name" value="Rho_GTPase_activation_prot"/>
</dbReference>
<evidence type="ECO:0000313" key="6">
    <source>
        <dbReference type="Ensembl" id="ENSCMIP00000029576.1"/>
    </source>
</evidence>
<reference evidence="6" key="5">
    <citation type="submission" date="2025-09" db="UniProtKB">
        <authorList>
            <consortium name="Ensembl"/>
        </authorList>
    </citation>
    <scope>IDENTIFICATION</scope>
</reference>
<reference evidence="7" key="1">
    <citation type="journal article" date="2006" name="Science">
        <title>Ancient noncoding elements conserved in the human genome.</title>
        <authorList>
            <person name="Venkatesh B."/>
            <person name="Kirkness E.F."/>
            <person name="Loh Y.H."/>
            <person name="Halpern A.L."/>
            <person name="Lee A.P."/>
            <person name="Johnson J."/>
            <person name="Dandona N."/>
            <person name="Viswanathan L.D."/>
            <person name="Tay A."/>
            <person name="Venter J.C."/>
            <person name="Strausberg R.L."/>
            <person name="Brenner S."/>
        </authorList>
    </citation>
    <scope>NUCLEOTIDE SEQUENCE [LARGE SCALE GENOMIC DNA]</scope>
</reference>
<evidence type="ECO:0000256" key="2">
    <source>
        <dbReference type="ARBA" id="ARBA00022553"/>
    </source>
</evidence>
<accession>A0A4W3IPZ8</accession>
<keyword evidence="2" id="KW-0597">Phosphoprotein</keyword>
<dbReference type="PANTHER" id="PTHR23179:SF26">
    <property type="entry name" value="T-CELL ACTIVATION RHO GTPASE-ACTIVATING PROTEIN"/>
    <property type="match status" value="1"/>
</dbReference>
<protein>
    <recommendedName>
        <fullName evidence="5">Rho-GAP domain-containing protein</fullName>
    </recommendedName>
</protein>
<dbReference type="InParanoid" id="A0A4W3IPZ8"/>
<dbReference type="InterPro" id="IPR047886">
    <property type="entry name" value="ARHGAP20-like_RhoGAP"/>
</dbReference>
<dbReference type="AlphaFoldDB" id="A0A4W3IPZ8"/>
<dbReference type="CDD" id="cd04402">
    <property type="entry name" value="RhoGAP_ARHGAP20"/>
    <property type="match status" value="1"/>
</dbReference>